<dbReference type="Proteomes" id="UP000823890">
    <property type="component" value="Unassembled WGS sequence"/>
</dbReference>
<dbReference type="GO" id="GO:0016787">
    <property type="term" value="F:hydrolase activity"/>
    <property type="evidence" value="ECO:0007669"/>
    <property type="project" value="UniProtKB-KW"/>
</dbReference>
<name>A0A9D2SS10_9FIRM</name>
<gene>
    <name evidence="1" type="ORF">H9758_03290</name>
</gene>
<dbReference type="InterPro" id="IPR036412">
    <property type="entry name" value="HAD-like_sf"/>
</dbReference>
<dbReference type="AlphaFoldDB" id="A0A9D2SS10"/>
<dbReference type="Pfam" id="PF13419">
    <property type="entry name" value="HAD_2"/>
    <property type="match status" value="1"/>
</dbReference>
<dbReference type="InterPro" id="IPR041492">
    <property type="entry name" value="HAD_2"/>
</dbReference>
<dbReference type="FunFam" id="3.40.50.1000:FF:000022">
    <property type="entry name" value="Phosphoglycolate phosphatase"/>
    <property type="match status" value="1"/>
</dbReference>
<dbReference type="PANTHER" id="PTHR43434:SF20">
    <property type="entry name" value="5'-NUCLEOTIDASE"/>
    <property type="match status" value="1"/>
</dbReference>
<dbReference type="EMBL" id="DWWO01000038">
    <property type="protein sequence ID" value="HJC33598.1"/>
    <property type="molecule type" value="Genomic_DNA"/>
</dbReference>
<dbReference type="SFLD" id="SFLDG01129">
    <property type="entry name" value="C1.5:_HAD__Beta-PGM__Phosphata"/>
    <property type="match status" value="1"/>
</dbReference>
<dbReference type="InterPro" id="IPR023198">
    <property type="entry name" value="PGP-like_dom2"/>
</dbReference>
<reference evidence="1" key="2">
    <citation type="submission" date="2021-04" db="EMBL/GenBank/DDBJ databases">
        <authorList>
            <person name="Gilroy R."/>
        </authorList>
    </citation>
    <scope>NUCLEOTIDE SEQUENCE</scope>
    <source>
        <strain evidence="1">ChiW19-954</strain>
    </source>
</reference>
<dbReference type="PANTHER" id="PTHR43434">
    <property type="entry name" value="PHOSPHOGLYCOLATE PHOSPHATASE"/>
    <property type="match status" value="1"/>
</dbReference>
<organism evidence="1 2">
    <name type="scientific">Candidatus Mediterraneibacter faecipullorum</name>
    <dbReference type="NCBI Taxonomy" id="2838670"/>
    <lineage>
        <taxon>Bacteria</taxon>
        <taxon>Bacillati</taxon>
        <taxon>Bacillota</taxon>
        <taxon>Clostridia</taxon>
        <taxon>Lachnospirales</taxon>
        <taxon>Lachnospiraceae</taxon>
        <taxon>Mediterraneibacter</taxon>
    </lineage>
</organism>
<proteinExistence type="predicted"/>
<dbReference type="SFLD" id="SFLDS00003">
    <property type="entry name" value="Haloacid_Dehalogenase"/>
    <property type="match status" value="1"/>
</dbReference>
<evidence type="ECO:0000313" key="2">
    <source>
        <dbReference type="Proteomes" id="UP000823890"/>
    </source>
</evidence>
<dbReference type="Gene3D" id="3.40.50.1000">
    <property type="entry name" value="HAD superfamily/HAD-like"/>
    <property type="match status" value="1"/>
</dbReference>
<dbReference type="InterPro" id="IPR050155">
    <property type="entry name" value="HAD-like_hydrolase_sf"/>
</dbReference>
<dbReference type="GO" id="GO:0005829">
    <property type="term" value="C:cytosol"/>
    <property type="evidence" value="ECO:0007669"/>
    <property type="project" value="TreeGrafter"/>
</dbReference>
<keyword evidence="1" id="KW-0378">Hydrolase</keyword>
<comment type="caution">
    <text evidence="1">The sequence shown here is derived from an EMBL/GenBank/DDBJ whole genome shotgun (WGS) entry which is preliminary data.</text>
</comment>
<evidence type="ECO:0000313" key="1">
    <source>
        <dbReference type="EMBL" id="HJC33598.1"/>
    </source>
</evidence>
<accession>A0A9D2SS10</accession>
<dbReference type="SUPFAM" id="SSF56784">
    <property type="entry name" value="HAD-like"/>
    <property type="match status" value="1"/>
</dbReference>
<sequence length="226" mass="24902">MRYTTAIFDLDGTITDSGQGIMNAIRYAVKKHALPEISEETLRSFIGPPLKEQFQSVFGLSENEGADMVATYREYYSDKGIFENRVYDGVPEMLEGLKTAGVRILMATSKPEKYAKQIAGYFGFDKYFDFIGGACMDGRRTDKYEVIEYVLKSCSVVRETAVMIGDRSHDVTGAKKAGLNSIGVLYGYGCKEELEKAGAGELAALPSDVVEIVLGKEICRKGDVTF</sequence>
<dbReference type="GO" id="GO:0004713">
    <property type="term" value="F:protein tyrosine kinase activity"/>
    <property type="evidence" value="ECO:0007669"/>
    <property type="project" value="TreeGrafter"/>
</dbReference>
<protein>
    <submittedName>
        <fullName evidence="1">HAD hydrolase-like protein</fullName>
    </submittedName>
</protein>
<dbReference type="InterPro" id="IPR023214">
    <property type="entry name" value="HAD_sf"/>
</dbReference>
<dbReference type="Gene3D" id="1.10.150.240">
    <property type="entry name" value="Putative phosphatase, domain 2"/>
    <property type="match status" value="1"/>
</dbReference>
<dbReference type="SFLD" id="SFLDG01135">
    <property type="entry name" value="C1.5.6:_HAD__Beta-PGM__Phospha"/>
    <property type="match status" value="1"/>
</dbReference>
<reference evidence="1" key="1">
    <citation type="journal article" date="2021" name="PeerJ">
        <title>Extensive microbial diversity within the chicken gut microbiome revealed by metagenomics and culture.</title>
        <authorList>
            <person name="Gilroy R."/>
            <person name="Ravi A."/>
            <person name="Getino M."/>
            <person name="Pursley I."/>
            <person name="Horton D.L."/>
            <person name="Alikhan N.F."/>
            <person name="Baker D."/>
            <person name="Gharbi K."/>
            <person name="Hall N."/>
            <person name="Watson M."/>
            <person name="Adriaenssens E.M."/>
            <person name="Foster-Nyarko E."/>
            <person name="Jarju S."/>
            <person name="Secka A."/>
            <person name="Antonio M."/>
            <person name="Oren A."/>
            <person name="Chaudhuri R.R."/>
            <person name="La Ragione R."/>
            <person name="Hildebrand F."/>
            <person name="Pallen M.J."/>
        </authorList>
    </citation>
    <scope>NUCLEOTIDE SEQUENCE</scope>
    <source>
        <strain evidence="1">ChiW19-954</strain>
    </source>
</reference>